<accession>A0A804N1G7</accession>
<evidence type="ECO:0000313" key="2">
    <source>
        <dbReference type="EnsemblPlants" id="Zm00001eb127410_P001"/>
    </source>
</evidence>
<evidence type="ECO:0000313" key="3">
    <source>
        <dbReference type="Proteomes" id="UP000007305"/>
    </source>
</evidence>
<dbReference type="AlphaFoldDB" id="A0A804N1G7"/>
<organism evidence="2 3">
    <name type="scientific">Zea mays</name>
    <name type="common">Maize</name>
    <dbReference type="NCBI Taxonomy" id="4577"/>
    <lineage>
        <taxon>Eukaryota</taxon>
        <taxon>Viridiplantae</taxon>
        <taxon>Streptophyta</taxon>
        <taxon>Embryophyta</taxon>
        <taxon>Tracheophyta</taxon>
        <taxon>Spermatophyta</taxon>
        <taxon>Magnoliopsida</taxon>
        <taxon>Liliopsida</taxon>
        <taxon>Poales</taxon>
        <taxon>Poaceae</taxon>
        <taxon>PACMAD clade</taxon>
        <taxon>Panicoideae</taxon>
        <taxon>Andropogonodae</taxon>
        <taxon>Andropogoneae</taxon>
        <taxon>Tripsacinae</taxon>
        <taxon>Zea</taxon>
    </lineage>
</organism>
<dbReference type="Proteomes" id="UP000007305">
    <property type="component" value="Chromosome 3"/>
</dbReference>
<keyword evidence="3" id="KW-1185">Reference proteome</keyword>
<name>A0A804N1G7_MAIZE</name>
<protein>
    <submittedName>
        <fullName evidence="2">Uncharacterized protein</fullName>
    </submittedName>
</protein>
<dbReference type="InParanoid" id="A0A804N1G7"/>
<reference evidence="2" key="2">
    <citation type="submission" date="2019-07" db="EMBL/GenBank/DDBJ databases">
        <authorList>
            <person name="Seetharam A."/>
            <person name="Woodhouse M."/>
            <person name="Cannon E."/>
        </authorList>
    </citation>
    <scope>NUCLEOTIDE SEQUENCE [LARGE SCALE GENOMIC DNA]</scope>
    <source>
        <strain evidence="2">cv. B73</strain>
    </source>
</reference>
<proteinExistence type="predicted"/>
<sequence length="189" mass="21432">MHERYPVGRCHPPRYQVDGHRRRQVHADGGRHRRPGVHRAQAQEEVLRRQHRQRRGRQAQAPGEEGPVQGGVREAVQGEVRQGHLLQGVQGEVREVVQGEVREALQGVARERLLLQAQPGLPLHALRRCGRAQLRLPLLLLLLPLQRVRRRQRQLALALRLLGVGGKLVTHQDWRSENAAVCALSIISE</sequence>
<feature type="region of interest" description="Disordered" evidence="1">
    <location>
        <begin position="1"/>
        <end position="70"/>
    </location>
</feature>
<reference evidence="3" key="1">
    <citation type="submission" date="2015-12" db="EMBL/GenBank/DDBJ databases">
        <title>Update maize B73 reference genome by single molecule sequencing technologies.</title>
        <authorList>
            <consortium name="Maize Genome Sequencing Project"/>
            <person name="Ware D."/>
        </authorList>
    </citation>
    <scope>NUCLEOTIDE SEQUENCE [LARGE SCALE GENOMIC DNA]</scope>
    <source>
        <strain evidence="3">cv. B73</strain>
    </source>
</reference>
<reference evidence="2" key="3">
    <citation type="submission" date="2021-05" db="UniProtKB">
        <authorList>
            <consortium name="EnsemblPlants"/>
        </authorList>
    </citation>
    <scope>IDENTIFICATION</scope>
    <source>
        <strain evidence="2">cv. B73</strain>
    </source>
</reference>
<dbReference type="EnsemblPlants" id="Zm00001eb127410_T001">
    <property type="protein sequence ID" value="Zm00001eb127410_P001"/>
    <property type="gene ID" value="Zm00001eb127410"/>
</dbReference>
<evidence type="ECO:0000256" key="1">
    <source>
        <dbReference type="SAM" id="MobiDB-lite"/>
    </source>
</evidence>
<dbReference type="Gramene" id="Zm00001eb127410_T001">
    <property type="protein sequence ID" value="Zm00001eb127410_P001"/>
    <property type="gene ID" value="Zm00001eb127410"/>
</dbReference>